<dbReference type="OrthoDB" id="5106486at2759"/>
<evidence type="ECO:0000313" key="3">
    <source>
        <dbReference type="EMBL" id="KAJ3491147.1"/>
    </source>
</evidence>
<dbReference type="PANTHER" id="PTHR10039:SF14">
    <property type="entry name" value="NACHT DOMAIN-CONTAINING PROTEIN"/>
    <property type="match status" value="1"/>
</dbReference>
<dbReference type="InterPro" id="IPR027417">
    <property type="entry name" value="P-loop_NTPase"/>
</dbReference>
<dbReference type="PANTHER" id="PTHR10039">
    <property type="entry name" value="AMELOGENIN"/>
    <property type="match status" value="1"/>
</dbReference>
<evidence type="ECO:0000313" key="4">
    <source>
        <dbReference type="Proteomes" id="UP001148786"/>
    </source>
</evidence>
<dbReference type="Gene3D" id="3.40.50.300">
    <property type="entry name" value="P-loop containing nucleotide triphosphate hydrolases"/>
    <property type="match status" value="1"/>
</dbReference>
<sequence length="270" mass="29980">MPSLSPTSLHVPPPTPMTNARVSMFEGATNTNIINSHFTITNGNGQQIGHSRGLEMLLEHCCLGARLDSNERFDPPRCAEDTRVAITQHIMDWIASADDDGASMLVLHGSAGAGKSALEQSISERCQREGYLGAAFFLSRTATSAQRSNGDTVIPTIVYQLIQIFPWLRHLVLREIEDDPSIFQLSRAGIMHRLFIKYFKDHFAQFPGDTYKRPCLIAIDGLDECSDCDVQCDLLKIIASAVHDVPYPFRFFVACRPESHLMAALSRELS</sequence>
<name>A0A9W8JQ28_9AGAR</name>
<organism evidence="3 4">
    <name type="scientific">Agrocybe chaxingu</name>
    <dbReference type="NCBI Taxonomy" id="84603"/>
    <lineage>
        <taxon>Eukaryota</taxon>
        <taxon>Fungi</taxon>
        <taxon>Dikarya</taxon>
        <taxon>Basidiomycota</taxon>
        <taxon>Agaricomycotina</taxon>
        <taxon>Agaricomycetes</taxon>
        <taxon>Agaricomycetidae</taxon>
        <taxon>Agaricales</taxon>
        <taxon>Agaricineae</taxon>
        <taxon>Strophariaceae</taxon>
        <taxon>Agrocybe</taxon>
    </lineage>
</organism>
<accession>A0A9W8JQ28</accession>
<feature type="domain" description="Nephrocystin 3-like N-terminal" evidence="2">
    <location>
        <begin position="89"/>
        <end position="256"/>
    </location>
</feature>
<dbReference type="Pfam" id="PF24883">
    <property type="entry name" value="NPHP3_N"/>
    <property type="match status" value="1"/>
</dbReference>
<dbReference type="EMBL" id="JANKHO010002565">
    <property type="protein sequence ID" value="KAJ3491147.1"/>
    <property type="molecule type" value="Genomic_DNA"/>
</dbReference>
<comment type="caution">
    <text evidence="3">The sequence shown here is derived from an EMBL/GenBank/DDBJ whole genome shotgun (WGS) entry which is preliminary data.</text>
</comment>
<evidence type="ECO:0000259" key="2">
    <source>
        <dbReference type="Pfam" id="PF24883"/>
    </source>
</evidence>
<keyword evidence="4" id="KW-1185">Reference proteome</keyword>
<dbReference type="AlphaFoldDB" id="A0A9W8JQ28"/>
<gene>
    <name evidence="3" type="ORF">NLJ89_g11369</name>
</gene>
<protein>
    <recommendedName>
        <fullName evidence="2">Nephrocystin 3-like N-terminal domain-containing protein</fullName>
    </recommendedName>
</protein>
<keyword evidence="1" id="KW-0677">Repeat</keyword>
<dbReference type="SUPFAM" id="SSF52540">
    <property type="entry name" value="P-loop containing nucleoside triphosphate hydrolases"/>
    <property type="match status" value="1"/>
</dbReference>
<evidence type="ECO:0000256" key="1">
    <source>
        <dbReference type="ARBA" id="ARBA00022737"/>
    </source>
</evidence>
<proteinExistence type="predicted"/>
<reference evidence="3" key="1">
    <citation type="submission" date="2022-07" db="EMBL/GenBank/DDBJ databases">
        <title>Genome Sequence of Agrocybe chaxingu.</title>
        <authorList>
            <person name="Buettner E."/>
        </authorList>
    </citation>
    <scope>NUCLEOTIDE SEQUENCE</scope>
    <source>
        <strain evidence="3">MP-N11</strain>
    </source>
</reference>
<dbReference type="InterPro" id="IPR056884">
    <property type="entry name" value="NPHP3-like_N"/>
</dbReference>
<dbReference type="Proteomes" id="UP001148786">
    <property type="component" value="Unassembled WGS sequence"/>
</dbReference>